<sequence>MTKNFEKAGSVTYIDPQIDSSSTANPFKNLISRRHPLYDEMVTSWDFFESTYHGGRKWFDDNIFKYIKEGQKDFEDRRERAYRFNHSREVVDLVTKYLFKQNVERSEDAPEGVKHFWKKATKFGSDIQDLAKQIAKNTSIYGRIGIVIDNERVSNGVLSKADEKSLKIHPYAYIVTPQQMLDYSFDVNGELSWILIQEVVRDDDDPFTSSGKERVQYRLWTTNDWFVIAYNDSRKIYELIDQGEHSLGIVPVVLADHLLSDEEYGSPSMLNDIAFLDRATANYLSNLDAIIQDQTFSQLIMPTSASGADSDVQDKLIEMGTKRIFTYVTDGSSRAPEYISPDPKQAQLILEVVNRIVSEIYHTVGLSSERTNKDNAVSKDNSSGVAKAYDFERVNALLTAKADSLEVIENKIVKIVALWCGEKIDEEKNEHKRYVLYPDNFDTRGLYDEFDIASRLMLIDAPDALRREQMRALMDKLFPMLKKSVREEIEKELKKWPISIEEMMANPTTMRTASNNLRDPTHTLYKTQSGKGDATKGADGSTTDNKRPVANRRQGQVTKDTK</sequence>
<proteinExistence type="predicted"/>
<reference evidence="2" key="1">
    <citation type="journal article" date="2021" name="Proc. Natl. Acad. Sci. U.S.A.">
        <title>A Catalog of Tens of Thousands of Viruses from Human Metagenomes Reveals Hidden Associations with Chronic Diseases.</title>
        <authorList>
            <person name="Tisza M.J."/>
            <person name="Buck C.B."/>
        </authorList>
    </citation>
    <scope>NUCLEOTIDE SEQUENCE</scope>
    <source>
        <strain evidence="2">CtmpG14</strain>
    </source>
</reference>
<accession>A0A8S5PBX1</accession>
<feature type="compositionally biased region" description="Polar residues" evidence="1">
    <location>
        <begin position="553"/>
        <end position="562"/>
    </location>
</feature>
<name>A0A8S5PBX1_9CAUD</name>
<organism evidence="2">
    <name type="scientific">Siphoviridae sp. ctmpG14</name>
    <dbReference type="NCBI Taxonomy" id="2825654"/>
    <lineage>
        <taxon>Viruses</taxon>
        <taxon>Duplodnaviria</taxon>
        <taxon>Heunggongvirae</taxon>
        <taxon>Uroviricota</taxon>
        <taxon>Caudoviricetes</taxon>
    </lineage>
</organism>
<protein>
    <submittedName>
        <fullName evidence="2">Portal</fullName>
    </submittedName>
</protein>
<evidence type="ECO:0000256" key="1">
    <source>
        <dbReference type="SAM" id="MobiDB-lite"/>
    </source>
</evidence>
<dbReference type="EMBL" id="BK015384">
    <property type="protein sequence ID" value="DAE04109.1"/>
    <property type="molecule type" value="Genomic_DNA"/>
</dbReference>
<evidence type="ECO:0000313" key="2">
    <source>
        <dbReference type="EMBL" id="DAE04109.1"/>
    </source>
</evidence>
<feature type="region of interest" description="Disordered" evidence="1">
    <location>
        <begin position="511"/>
        <end position="562"/>
    </location>
</feature>
<feature type="compositionally biased region" description="Polar residues" evidence="1">
    <location>
        <begin position="511"/>
        <end position="530"/>
    </location>
</feature>